<evidence type="ECO:0000313" key="4">
    <source>
        <dbReference type="EMBL" id="MBC3941312.1"/>
    </source>
</evidence>
<dbReference type="GO" id="GO:0047733">
    <property type="term" value="F:CDP-glucose 4,6-dehydratase activity"/>
    <property type="evidence" value="ECO:0007669"/>
    <property type="project" value="UniProtKB-EC"/>
</dbReference>
<dbReference type="PANTHER" id="PTHR43000">
    <property type="entry name" value="DTDP-D-GLUCOSE 4,6-DEHYDRATASE-RELATED"/>
    <property type="match status" value="1"/>
</dbReference>
<sequence length="367" mass="39507">MGRRAAALENMVSADGQLDPGFWRGRRVFLTGHTGFKGAWTALWLSRLGAHVHGYALSPETDPALWPLLSDDLLAGETIADITDRSALAAAIDAARPEIVLHLAAQALVRRSYADPLATIASNTMGTACLLDVLRHVQGLAAVVIVTTDKVYANNDGGRDFVEDDPLGGHDPYSASKAAAELLTRSFAASYFDKAGVPVATARAGNVIGGGDWSADRLIPDIWRAMQADRPLLLRYPDATRPWQHVLEPIRGYLLHAQALARNPVAPRAINFGPVPGTAMTVAQVADTMTAAMQVTRAWQRDDGDHPPEMKLLSLDPALARHALGWRPRLDDAAGVAWTARWYSDFAGGADARALCEAQIDQYEALP</sequence>
<keyword evidence="5" id="KW-1185">Reference proteome</keyword>
<dbReference type="InterPro" id="IPR036291">
    <property type="entry name" value="NAD(P)-bd_dom_sf"/>
</dbReference>
<dbReference type="InterPro" id="IPR020904">
    <property type="entry name" value="Sc_DH/Rdtase_CS"/>
</dbReference>
<comment type="caution">
    <text evidence="4">The sequence shown here is derived from an EMBL/GenBank/DDBJ whole genome shotgun (WGS) entry which is preliminary data.</text>
</comment>
<dbReference type="SUPFAM" id="SSF51735">
    <property type="entry name" value="NAD(P)-binding Rossmann-fold domains"/>
    <property type="match status" value="1"/>
</dbReference>
<evidence type="ECO:0000313" key="5">
    <source>
        <dbReference type="Proteomes" id="UP000597613"/>
    </source>
</evidence>
<evidence type="ECO:0000259" key="3">
    <source>
        <dbReference type="Pfam" id="PF01370"/>
    </source>
</evidence>
<proteinExistence type="inferred from homology"/>
<dbReference type="EC" id="4.2.1.45" evidence="4"/>
<dbReference type="Pfam" id="PF01370">
    <property type="entry name" value="Epimerase"/>
    <property type="match status" value="1"/>
</dbReference>
<evidence type="ECO:0000256" key="1">
    <source>
        <dbReference type="ARBA" id="ARBA00005125"/>
    </source>
</evidence>
<dbReference type="InterPro" id="IPR001509">
    <property type="entry name" value="Epimerase_deHydtase"/>
</dbReference>
<dbReference type="PROSITE" id="PS00061">
    <property type="entry name" value="ADH_SHORT"/>
    <property type="match status" value="1"/>
</dbReference>
<organism evidence="4 5">
    <name type="scientific">Sphingomonas albertensis</name>
    <dbReference type="NCBI Taxonomy" id="2762591"/>
    <lineage>
        <taxon>Bacteria</taxon>
        <taxon>Pseudomonadati</taxon>
        <taxon>Pseudomonadota</taxon>
        <taxon>Alphaproteobacteria</taxon>
        <taxon>Sphingomonadales</taxon>
        <taxon>Sphingomonadaceae</taxon>
        <taxon>Sphingomonas</taxon>
    </lineage>
</organism>
<dbReference type="NCBIfam" id="TIGR02622">
    <property type="entry name" value="CDP_4_6_dhtase"/>
    <property type="match status" value="1"/>
</dbReference>
<dbReference type="Proteomes" id="UP000597613">
    <property type="component" value="Unassembled WGS sequence"/>
</dbReference>
<dbReference type="Gene3D" id="3.90.25.10">
    <property type="entry name" value="UDP-galactose 4-epimerase, domain 1"/>
    <property type="match status" value="1"/>
</dbReference>
<comment type="pathway">
    <text evidence="1">Bacterial outer membrane biogenesis; LPS O-antigen biosynthesis.</text>
</comment>
<keyword evidence="4" id="KW-0456">Lyase</keyword>
<feature type="domain" description="NAD-dependent epimerase/dehydratase" evidence="3">
    <location>
        <begin position="28"/>
        <end position="264"/>
    </location>
</feature>
<dbReference type="EMBL" id="JACONT010000009">
    <property type="protein sequence ID" value="MBC3941312.1"/>
    <property type="molecule type" value="Genomic_DNA"/>
</dbReference>
<protein>
    <submittedName>
        <fullName evidence="4">CDP-glucose 4,6-dehydratase</fullName>
        <ecNumber evidence="4">4.2.1.45</ecNumber>
    </submittedName>
</protein>
<comment type="similarity">
    <text evidence="2">Belongs to the NAD(P)-dependent epimerase/dehydratase family.</text>
</comment>
<dbReference type="Gene3D" id="3.40.50.720">
    <property type="entry name" value="NAD(P)-binding Rossmann-like Domain"/>
    <property type="match status" value="1"/>
</dbReference>
<reference evidence="4 5" key="1">
    <citation type="submission" date="2020-08" db="EMBL/GenBank/DDBJ databases">
        <title>Putative novel bacterial strains isolated from necrotic wheat leaf tissues caused by Xanthomonas translucens.</title>
        <authorList>
            <person name="Tambong J.T."/>
        </authorList>
    </citation>
    <scope>NUCLEOTIDE SEQUENCE [LARGE SCALE GENOMIC DNA]</scope>
    <source>
        <strain evidence="5">DOAB 1063</strain>
    </source>
</reference>
<accession>A0ABR7ALY5</accession>
<name>A0ABR7ALY5_9SPHN</name>
<gene>
    <name evidence="4" type="primary">rfbG</name>
    <name evidence="4" type="ORF">H8S47_06370</name>
</gene>
<evidence type="ECO:0000256" key="2">
    <source>
        <dbReference type="ARBA" id="ARBA00007637"/>
    </source>
</evidence>
<dbReference type="InterPro" id="IPR013445">
    <property type="entry name" value="CDP_4_6_deHydtase"/>
</dbReference>